<reference evidence="2 3" key="1">
    <citation type="journal article" date="2015" name="Sci. Rep.">
        <title>Genome of the facultative scuticociliatosis pathogen Pseudocohnilembus persalinus provides insight into its virulence through horizontal gene transfer.</title>
        <authorList>
            <person name="Xiong J."/>
            <person name="Wang G."/>
            <person name="Cheng J."/>
            <person name="Tian M."/>
            <person name="Pan X."/>
            <person name="Warren A."/>
            <person name="Jiang C."/>
            <person name="Yuan D."/>
            <person name="Miao W."/>
        </authorList>
    </citation>
    <scope>NUCLEOTIDE SEQUENCE [LARGE SCALE GENOMIC DNA]</scope>
    <source>
        <strain evidence="2">36N120E</strain>
    </source>
</reference>
<dbReference type="EMBL" id="LDAU01000170">
    <property type="protein sequence ID" value="KRX01571.1"/>
    <property type="molecule type" value="Genomic_DNA"/>
</dbReference>
<proteinExistence type="predicted"/>
<keyword evidence="1" id="KW-0195">Cyclin</keyword>
<dbReference type="Proteomes" id="UP000054937">
    <property type="component" value="Unassembled WGS sequence"/>
</dbReference>
<sequence>MSEQKEGSSFQSENIPKITLEKYMERIKKFAIINENYYFITALIYLERIVAKNQSNIQLTPFTVHRLLFVAVLTAIKFSNDNNYQNVYYAKVGGIKLQDLNKMEVEFLDLIEYNLLVSEEEYNQEQNKLNLFSENL</sequence>
<protein>
    <submittedName>
        <fullName evidence="2">Cyclin-like protein</fullName>
    </submittedName>
</protein>
<dbReference type="InterPro" id="IPR036915">
    <property type="entry name" value="Cyclin-like_sf"/>
</dbReference>
<keyword evidence="3" id="KW-1185">Reference proteome</keyword>
<dbReference type="Gene3D" id="1.10.472.10">
    <property type="entry name" value="Cyclin-like"/>
    <property type="match status" value="1"/>
</dbReference>
<dbReference type="SUPFAM" id="SSF47954">
    <property type="entry name" value="Cyclin-like"/>
    <property type="match status" value="1"/>
</dbReference>
<dbReference type="InParanoid" id="A0A0V0QH06"/>
<comment type="caution">
    <text evidence="2">The sequence shown here is derived from an EMBL/GenBank/DDBJ whole genome shotgun (WGS) entry which is preliminary data.</text>
</comment>
<dbReference type="GO" id="GO:0019901">
    <property type="term" value="F:protein kinase binding"/>
    <property type="evidence" value="ECO:0007669"/>
    <property type="project" value="InterPro"/>
</dbReference>
<dbReference type="OrthoDB" id="299628at2759"/>
<dbReference type="OMA" id="RYTKCSE"/>
<dbReference type="InterPro" id="IPR013922">
    <property type="entry name" value="Cyclin_PHO80-like"/>
</dbReference>
<dbReference type="PIRSF" id="PIRSF027110">
    <property type="entry name" value="PREG"/>
    <property type="match status" value="1"/>
</dbReference>
<organism evidence="2 3">
    <name type="scientific">Pseudocohnilembus persalinus</name>
    <name type="common">Ciliate</name>
    <dbReference type="NCBI Taxonomy" id="266149"/>
    <lineage>
        <taxon>Eukaryota</taxon>
        <taxon>Sar</taxon>
        <taxon>Alveolata</taxon>
        <taxon>Ciliophora</taxon>
        <taxon>Intramacronucleata</taxon>
        <taxon>Oligohymenophorea</taxon>
        <taxon>Scuticociliatia</taxon>
        <taxon>Philasterida</taxon>
        <taxon>Pseudocohnilembidae</taxon>
        <taxon>Pseudocohnilembus</taxon>
    </lineage>
</organism>
<accession>A0A0V0QH06</accession>
<dbReference type="PANTHER" id="PTHR15615">
    <property type="match status" value="1"/>
</dbReference>
<name>A0A0V0QH06_PSEPJ</name>
<dbReference type="InterPro" id="IPR012389">
    <property type="entry name" value="Cyclin_P/U"/>
</dbReference>
<dbReference type="AlphaFoldDB" id="A0A0V0QH06"/>
<dbReference type="PANTHER" id="PTHR15615:SF108">
    <property type="entry name" value="PROTEIN CNPPD1"/>
    <property type="match status" value="1"/>
</dbReference>
<gene>
    <name evidence="2" type="ORF">PPERSA_01474</name>
</gene>
<evidence type="ECO:0000313" key="2">
    <source>
        <dbReference type="EMBL" id="KRX01571.1"/>
    </source>
</evidence>
<evidence type="ECO:0000256" key="1">
    <source>
        <dbReference type="ARBA" id="ARBA00023127"/>
    </source>
</evidence>
<dbReference type="CDD" id="cd20558">
    <property type="entry name" value="CYCLIN_ScPCL7-like"/>
    <property type="match status" value="1"/>
</dbReference>
<dbReference type="Pfam" id="PF08613">
    <property type="entry name" value="Cyclin"/>
    <property type="match status" value="1"/>
</dbReference>
<evidence type="ECO:0000313" key="3">
    <source>
        <dbReference type="Proteomes" id="UP000054937"/>
    </source>
</evidence>